<gene>
    <name evidence="2" type="ORF">GHT06_014420</name>
</gene>
<dbReference type="EMBL" id="WJBH02000004">
    <property type="protein sequence ID" value="KAI9560403.1"/>
    <property type="molecule type" value="Genomic_DNA"/>
</dbReference>
<protein>
    <submittedName>
        <fullName evidence="2">Uncharacterized protein</fullName>
    </submittedName>
</protein>
<reference evidence="2 3" key="1">
    <citation type="submission" date="2022-05" db="EMBL/GenBank/DDBJ databases">
        <title>A multi-omics perspective on studying reproductive biology in Daphnia sinensis.</title>
        <authorList>
            <person name="Jia J."/>
        </authorList>
    </citation>
    <scope>NUCLEOTIDE SEQUENCE [LARGE SCALE GENOMIC DNA]</scope>
    <source>
        <strain evidence="2 3">WSL</strain>
    </source>
</reference>
<comment type="caution">
    <text evidence="2">The sequence shown here is derived from an EMBL/GenBank/DDBJ whole genome shotgun (WGS) entry which is preliminary data.</text>
</comment>
<keyword evidence="1" id="KW-0472">Membrane</keyword>
<keyword evidence="1" id="KW-0812">Transmembrane</keyword>
<evidence type="ECO:0000256" key="1">
    <source>
        <dbReference type="SAM" id="Phobius"/>
    </source>
</evidence>
<evidence type="ECO:0000313" key="3">
    <source>
        <dbReference type="Proteomes" id="UP000820818"/>
    </source>
</evidence>
<dbReference type="Proteomes" id="UP000820818">
    <property type="component" value="Linkage Group LG4"/>
</dbReference>
<evidence type="ECO:0000313" key="2">
    <source>
        <dbReference type="EMBL" id="KAI9560403.1"/>
    </source>
</evidence>
<proteinExistence type="predicted"/>
<sequence length="111" mass="12224">MRPSVRAIILPVRKNAQSTTTTKITWKRLFDVFLTIAAVLIATVAANSAYPKPAYPSYSKSYDYVGSVSPVRLQSRWSAVSLSRRGYVILGSSVTGRWSPVVPHTVQPKSL</sequence>
<feature type="transmembrane region" description="Helical" evidence="1">
    <location>
        <begin position="29"/>
        <end position="50"/>
    </location>
</feature>
<name>A0AAD5LMA8_9CRUS</name>
<accession>A0AAD5LMA8</accession>
<keyword evidence="3" id="KW-1185">Reference proteome</keyword>
<organism evidence="2 3">
    <name type="scientific">Daphnia sinensis</name>
    <dbReference type="NCBI Taxonomy" id="1820382"/>
    <lineage>
        <taxon>Eukaryota</taxon>
        <taxon>Metazoa</taxon>
        <taxon>Ecdysozoa</taxon>
        <taxon>Arthropoda</taxon>
        <taxon>Crustacea</taxon>
        <taxon>Branchiopoda</taxon>
        <taxon>Diplostraca</taxon>
        <taxon>Cladocera</taxon>
        <taxon>Anomopoda</taxon>
        <taxon>Daphniidae</taxon>
        <taxon>Daphnia</taxon>
        <taxon>Daphnia similis group</taxon>
    </lineage>
</organism>
<dbReference type="AlphaFoldDB" id="A0AAD5LMA8"/>
<keyword evidence="1" id="KW-1133">Transmembrane helix</keyword>